<dbReference type="InterPro" id="IPR051449">
    <property type="entry name" value="ABC-2_transporter_component"/>
</dbReference>
<feature type="transmembrane region" description="Helical" evidence="6">
    <location>
        <begin position="16"/>
        <end position="35"/>
    </location>
</feature>
<feature type="transmembrane region" description="Helical" evidence="6">
    <location>
        <begin position="259"/>
        <end position="280"/>
    </location>
</feature>
<evidence type="ECO:0000256" key="2">
    <source>
        <dbReference type="ARBA" id="ARBA00022475"/>
    </source>
</evidence>
<keyword evidence="3 6" id="KW-0812">Transmembrane</keyword>
<dbReference type="RefSeq" id="WP_166152001.1">
    <property type="nucleotide sequence ID" value="NZ_JAAOIW010000006.1"/>
</dbReference>
<comment type="caution">
    <text evidence="8">The sequence shown here is derived from an EMBL/GenBank/DDBJ whole genome shotgun (WGS) entry which is preliminary data.</text>
</comment>
<reference evidence="8" key="1">
    <citation type="submission" date="2020-03" db="EMBL/GenBank/DDBJ databases">
        <title>Draft sequencing of Paenibacilllus sp. S3N08.</title>
        <authorList>
            <person name="Kim D.-U."/>
        </authorList>
    </citation>
    <scope>NUCLEOTIDE SEQUENCE</scope>
    <source>
        <strain evidence="8">S3N08</strain>
    </source>
</reference>
<feature type="transmembrane region" description="Helical" evidence="6">
    <location>
        <begin position="350"/>
        <end position="367"/>
    </location>
</feature>
<proteinExistence type="predicted"/>
<evidence type="ECO:0000313" key="9">
    <source>
        <dbReference type="Proteomes" id="UP001165962"/>
    </source>
</evidence>
<name>A0ABX0J8J0_9BACL</name>
<dbReference type="PANTHER" id="PTHR30294:SF29">
    <property type="entry name" value="MULTIDRUG ABC TRANSPORTER PERMEASE YBHS-RELATED"/>
    <property type="match status" value="1"/>
</dbReference>
<feature type="transmembrane region" description="Helical" evidence="6">
    <location>
        <begin position="178"/>
        <end position="196"/>
    </location>
</feature>
<evidence type="ECO:0000256" key="1">
    <source>
        <dbReference type="ARBA" id="ARBA00004651"/>
    </source>
</evidence>
<evidence type="ECO:0000256" key="6">
    <source>
        <dbReference type="SAM" id="Phobius"/>
    </source>
</evidence>
<evidence type="ECO:0000256" key="4">
    <source>
        <dbReference type="ARBA" id="ARBA00022989"/>
    </source>
</evidence>
<dbReference type="Gene3D" id="3.40.1710.10">
    <property type="entry name" value="abc type-2 transporter like domain"/>
    <property type="match status" value="1"/>
</dbReference>
<keyword evidence="2" id="KW-1003">Cell membrane</keyword>
<organism evidence="8 9">
    <name type="scientific">Paenibacillus agricola</name>
    <dbReference type="NCBI Taxonomy" id="2716264"/>
    <lineage>
        <taxon>Bacteria</taxon>
        <taxon>Bacillati</taxon>
        <taxon>Bacillota</taxon>
        <taxon>Bacilli</taxon>
        <taxon>Bacillales</taxon>
        <taxon>Paenibacillaceae</taxon>
        <taxon>Paenibacillus</taxon>
    </lineage>
</organism>
<feature type="transmembrane region" description="Helical" evidence="6">
    <location>
        <begin position="227"/>
        <end position="247"/>
    </location>
</feature>
<dbReference type="Proteomes" id="UP001165962">
    <property type="component" value="Unassembled WGS sequence"/>
</dbReference>
<evidence type="ECO:0000256" key="5">
    <source>
        <dbReference type="ARBA" id="ARBA00023136"/>
    </source>
</evidence>
<feature type="transmembrane region" description="Helical" evidence="6">
    <location>
        <begin position="292"/>
        <end position="314"/>
    </location>
</feature>
<protein>
    <submittedName>
        <fullName evidence="8">ABC transporter permease</fullName>
    </submittedName>
</protein>
<keyword evidence="4 6" id="KW-1133">Transmembrane helix</keyword>
<sequence length="394" mass="43979">MRSLANEWFEIVKGKTIWTIFLVPLIVAVLFGYLFSNNQINETHLAIIDEDNSAYSRQLINNLDASQYIQVDQVFHSAMDPNMLFYNEKYAAVLYMPLGLEQNRYTGKQTNIGLVLDNTIPTVTTFVRQGVQEVFTTENTQNGIGKLKAMGLSDEAAVATQSGLALQQRSLYNPNSEFIMISVIGFMTTLIVSFMLKNGSAIIPRLRSEGLWEEELSRPLGILARPLPYIMFTTASILLAMGLLKQVGGMRFAGSPMDFLIPTFLFTSVTYYLAMAVTWTVSNPDKAFGRTLFILIPSSLLSGLLIPVPMLPAILQTLSKFVPINYYLKFVRGIGFRGGSLSYFPQEMGMLLLMQAFLFVIIGLLIWRDKRRLAQQTAKVESPTPALSKGISTV</sequence>
<comment type="subcellular location">
    <subcellularLocation>
        <location evidence="1">Cell membrane</location>
        <topology evidence="1">Multi-pass membrane protein</topology>
    </subcellularLocation>
</comment>
<evidence type="ECO:0000256" key="3">
    <source>
        <dbReference type="ARBA" id="ARBA00022692"/>
    </source>
</evidence>
<dbReference type="PANTHER" id="PTHR30294">
    <property type="entry name" value="MEMBRANE COMPONENT OF ABC TRANSPORTER YHHJ-RELATED"/>
    <property type="match status" value="1"/>
</dbReference>
<gene>
    <name evidence="8" type="ORF">G9U52_17875</name>
</gene>
<dbReference type="EMBL" id="JAAOIW010000006">
    <property type="protein sequence ID" value="NHN31705.1"/>
    <property type="molecule type" value="Genomic_DNA"/>
</dbReference>
<evidence type="ECO:0000259" key="7">
    <source>
        <dbReference type="Pfam" id="PF12698"/>
    </source>
</evidence>
<keyword evidence="5 6" id="KW-0472">Membrane</keyword>
<evidence type="ECO:0000313" key="8">
    <source>
        <dbReference type="EMBL" id="NHN31705.1"/>
    </source>
</evidence>
<accession>A0ABX0J8J0</accession>
<dbReference type="Pfam" id="PF12698">
    <property type="entry name" value="ABC2_membrane_3"/>
    <property type="match status" value="1"/>
</dbReference>
<keyword evidence="9" id="KW-1185">Reference proteome</keyword>
<feature type="domain" description="ABC-2 type transporter transmembrane" evidence="7">
    <location>
        <begin position="16"/>
        <end position="362"/>
    </location>
</feature>
<dbReference type="InterPro" id="IPR013525">
    <property type="entry name" value="ABC2_TM"/>
</dbReference>